<keyword evidence="1 2" id="KW-0694">RNA-binding</keyword>
<feature type="region of interest" description="Disordered" evidence="3">
    <location>
        <begin position="148"/>
        <end position="302"/>
    </location>
</feature>
<dbReference type="InterPro" id="IPR035979">
    <property type="entry name" value="RBD_domain_sf"/>
</dbReference>
<feature type="region of interest" description="Disordered" evidence="3">
    <location>
        <begin position="1"/>
        <end position="90"/>
    </location>
</feature>
<dbReference type="CDD" id="cd00590">
    <property type="entry name" value="RRM_SF"/>
    <property type="match status" value="1"/>
</dbReference>
<protein>
    <recommendedName>
        <fullName evidence="4">RRM domain-containing protein</fullName>
    </recommendedName>
</protein>
<dbReference type="SUPFAM" id="SSF54928">
    <property type="entry name" value="RNA-binding domain, RBD"/>
    <property type="match status" value="1"/>
</dbReference>
<proteinExistence type="predicted"/>
<dbReference type="Pfam" id="PF00076">
    <property type="entry name" value="RRM_1"/>
    <property type="match status" value="1"/>
</dbReference>
<feature type="domain" description="RRM" evidence="4">
    <location>
        <begin position="84"/>
        <end position="162"/>
    </location>
</feature>
<dbReference type="AlphaFoldDB" id="A0A2K9YEK5"/>
<evidence type="ECO:0000256" key="1">
    <source>
        <dbReference type="ARBA" id="ARBA00022884"/>
    </source>
</evidence>
<evidence type="ECO:0000313" key="5">
    <source>
        <dbReference type="EMBL" id="AUW31145.1"/>
    </source>
</evidence>
<dbReference type="PROSITE" id="PS50102">
    <property type="entry name" value="RRM"/>
    <property type="match status" value="1"/>
</dbReference>
<name>A0A2K9YEK5_CLAUC</name>
<dbReference type="InterPro" id="IPR012677">
    <property type="entry name" value="Nucleotide-bd_a/b_plait_sf"/>
</dbReference>
<dbReference type="InterPro" id="IPR052462">
    <property type="entry name" value="SLIRP/GR-RBP-like"/>
</dbReference>
<evidence type="ECO:0000256" key="2">
    <source>
        <dbReference type="PROSITE-ProRule" id="PRU00176"/>
    </source>
</evidence>
<dbReference type="InterPro" id="IPR000504">
    <property type="entry name" value="RRM_dom"/>
</dbReference>
<dbReference type="Gene3D" id="3.30.70.330">
    <property type="match status" value="1"/>
</dbReference>
<dbReference type="SMART" id="SM00360">
    <property type="entry name" value="RRM"/>
    <property type="match status" value="1"/>
</dbReference>
<sequence length="464" mass="51498">MATMDYEQENGRYDDEPRYERDERDRSASPRPAKREDEYSAKREDSYRGGRDRSASPNGRMDSRGPPPDRGQEDREANARNPGSNLFVTGIHPRLSEAEVSRLFEKYGNVEGCSIMKDPHTQESRGFGFVKMVTAEEADAAKDGLQGENIEGRTLSIEKARRARPRTPTPGKYFGPPKREESFGGPPRGGRFDRYEDRRGGYGHRGYGGRDSRYDDSYRSRYDDRERRSYGRRDDYGSRGIDRYASGGREDRYSSRGDDYRGGAESYGRDSGRSAAYGDAPSRDTRDPYGGRDQDYRSDDRSGQVGVSIGAFNTATVLVSSEAAQQLGFLFEAVIGHADGFSASFIKMRWLGCSTVDGSGGISFLKLRLASASGSSNDLLQTSSAGRPNQLLITVILSSTFDFALFGYVPQVTTSNDQRTQGPVDAAKSAFSRANVARTILACNLQCRSRHHFQHAVATRSNPF</sequence>
<dbReference type="GO" id="GO:0003723">
    <property type="term" value="F:RNA binding"/>
    <property type="evidence" value="ECO:0007669"/>
    <property type="project" value="UniProtKB-UniRule"/>
</dbReference>
<feature type="compositionally biased region" description="Basic and acidic residues" evidence="3">
    <location>
        <begin position="190"/>
        <end position="200"/>
    </location>
</feature>
<evidence type="ECO:0000256" key="3">
    <source>
        <dbReference type="SAM" id="MobiDB-lite"/>
    </source>
</evidence>
<accession>A0A2K9YEK5</accession>
<dbReference type="PANTHER" id="PTHR48027">
    <property type="entry name" value="HETEROGENEOUS NUCLEAR RIBONUCLEOPROTEIN 87F-RELATED"/>
    <property type="match status" value="1"/>
</dbReference>
<evidence type="ECO:0000259" key="4">
    <source>
        <dbReference type="PROSITE" id="PS50102"/>
    </source>
</evidence>
<reference evidence="5" key="1">
    <citation type="submission" date="2017-12" db="EMBL/GenBank/DDBJ databases">
        <title>Genome Sequencing Reveals a Rich Biosynthetic Potential.</title>
        <authorList>
            <person name="Bertrand R.L."/>
            <person name="Abdel-Hameed M.E."/>
            <person name="Sorensen J.L."/>
        </authorList>
    </citation>
    <scope>NUCLEOTIDE SEQUENCE</scope>
</reference>
<feature type="compositionally biased region" description="Basic and acidic residues" evidence="3">
    <location>
        <begin position="9"/>
        <end position="54"/>
    </location>
</feature>
<feature type="compositionally biased region" description="Basic and acidic residues" evidence="3">
    <location>
        <begin position="281"/>
        <end position="302"/>
    </location>
</feature>
<dbReference type="EMBL" id="MG777493">
    <property type="protein sequence ID" value="AUW31145.1"/>
    <property type="molecule type" value="Genomic_DNA"/>
</dbReference>
<organism evidence="5">
    <name type="scientific">Cladonia uncialis subsp. uncialis</name>
    <dbReference type="NCBI Taxonomy" id="180999"/>
    <lineage>
        <taxon>Eukaryota</taxon>
        <taxon>Fungi</taxon>
        <taxon>Dikarya</taxon>
        <taxon>Ascomycota</taxon>
        <taxon>Pezizomycotina</taxon>
        <taxon>Lecanoromycetes</taxon>
        <taxon>OSLEUM clade</taxon>
        <taxon>Lecanoromycetidae</taxon>
        <taxon>Lecanorales</taxon>
        <taxon>Lecanorineae</taxon>
        <taxon>Cladoniaceae</taxon>
        <taxon>Cladonia</taxon>
    </lineage>
</organism>
<feature type="compositionally biased region" description="Basic and acidic residues" evidence="3">
    <location>
        <begin position="208"/>
        <end position="272"/>
    </location>
</feature>